<gene>
    <name evidence="9" type="primary">ydgH</name>
    <name evidence="9" type="ORF">CKALI_07010</name>
</gene>
<keyword evidence="4 7" id="KW-0812">Transmembrane</keyword>
<dbReference type="EMBL" id="CP046452">
    <property type="protein sequence ID" value="QGU02264.1"/>
    <property type="molecule type" value="Genomic_DNA"/>
</dbReference>
<comment type="similarity">
    <text evidence="2">Belongs to the resistance-nodulation-cell division (RND) (TC 2.A.6) family. MmpL subfamily.</text>
</comment>
<dbReference type="GO" id="GO:0005886">
    <property type="term" value="C:plasma membrane"/>
    <property type="evidence" value="ECO:0007669"/>
    <property type="project" value="UniProtKB-SubCell"/>
</dbReference>
<dbReference type="PANTHER" id="PTHR33406">
    <property type="entry name" value="MEMBRANE PROTEIN MJ1562-RELATED"/>
    <property type="match status" value="1"/>
</dbReference>
<feature type="transmembrane region" description="Helical" evidence="7">
    <location>
        <begin position="526"/>
        <end position="545"/>
    </location>
</feature>
<protein>
    <submittedName>
        <fullName evidence="9">Membrane protein YdgH</fullName>
    </submittedName>
</protein>
<evidence type="ECO:0000259" key="8">
    <source>
        <dbReference type="PROSITE" id="PS50156"/>
    </source>
</evidence>
<dbReference type="InterPro" id="IPR000731">
    <property type="entry name" value="SSD"/>
</dbReference>
<feature type="transmembrane region" description="Helical" evidence="7">
    <location>
        <begin position="146"/>
        <end position="170"/>
    </location>
</feature>
<feature type="transmembrane region" description="Helical" evidence="7">
    <location>
        <begin position="566"/>
        <end position="592"/>
    </location>
</feature>
<organism evidence="9 10">
    <name type="scientific">Corynebacterium kalinowskii</name>
    <dbReference type="NCBI Taxonomy" id="2675216"/>
    <lineage>
        <taxon>Bacteria</taxon>
        <taxon>Bacillati</taxon>
        <taxon>Actinomycetota</taxon>
        <taxon>Actinomycetes</taxon>
        <taxon>Mycobacteriales</taxon>
        <taxon>Corynebacteriaceae</taxon>
        <taxon>Corynebacterium</taxon>
    </lineage>
</organism>
<evidence type="ECO:0000256" key="2">
    <source>
        <dbReference type="ARBA" id="ARBA00010157"/>
    </source>
</evidence>
<dbReference type="PROSITE" id="PS50156">
    <property type="entry name" value="SSD"/>
    <property type="match status" value="1"/>
</dbReference>
<evidence type="ECO:0000256" key="1">
    <source>
        <dbReference type="ARBA" id="ARBA00004651"/>
    </source>
</evidence>
<dbReference type="InterPro" id="IPR050545">
    <property type="entry name" value="Mycobact_MmpL"/>
</dbReference>
<evidence type="ECO:0000256" key="3">
    <source>
        <dbReference type="ARBA" id="ARBA00022475"/>
    </source>
</evidence>
<evidence type="ECO:0000313" key="9">
    <source>
        <dbReference type="EMBL" id="QGU02264.1"/>
    </source>
</evidence>
<evidence type="ECO:0000256" key="7">
    <source>
        <dbReference type="SAM" id="Phobius"/>
    </source>
</evidence>
<dbReference type="SUPFAM" id="SSF82866">
    <property type="entry name" value="Multidrug efflux transporter AcrB transmembrane domain"/>
    <property type="match status" value="2"/>
</dbReference>
<proteinExistence type="inferred from homology"/>
<dbReference type="Proteomes" id="UP000427071">
    <property type="component" value="Chromosome"/>
</dbReference>
<keyword evidence="3" id="KW-1003">Cell membrane</keyword>
<feature type="transmembrane region" description="Helical" evidence="7">
    <location>
        <begin position="465"/>
        <end position="483"/>
    </location>
</feature>
<feature type="transmembrane region" description="Helical" evidence="7">
    <location>
        <begin position="253"/>
        <end position="279"/>
    </location>
</feature>
<dbReference type="PANTHER" id="PTHR33406:SF6">
    <property type="entry name" value="MEMBRANE PROTEIN YDGH-RELATED"/>
    <property type="match status" value="1"/>
</dbReference>
<feature type="transmembrane region" description="Helical" evidence="7">
    <location>
        <begin position="598"/>
        <end position="620"/>
    </location>
</feature>
<accession>A0A6B8VLD5</accession>
<dbReference type="InterPro" id="IPR004869">
    <property type="entry name" value="MMPL_dom"/>
</dbReference>
<dbReference type="Gene3D" id="1.20.1640.10">
    <property type="entry name" value="Multidrug efflux transporter AcrB transmembrane domain"/>
    <property type="match status" value="2"/>
</dbReference>
<dbReference type="AlphaFoldDB" id="A0A6B8VLD5"/>
<feature type="transmembrane region" description="Helical" evidence="7">
    <location>
        <begin position="343"/>
        <end position="362"/>
    </location>
</feature>
<keyword evidence="10" id="KW-1185">Reference proteome</keyword>
<name>A0A6B8VLD5_9CORY</name>
<evidence type="ECO:0000313" key="10">
    <source>
        <dbReference type="Proteomes" id="UP000427071"/>
    </source>
</evidence>
<feature type="transmembrane region" description="Helical" evidence="7">
    <location>
        <begin position="177"/>
        <end position="201"/>
    </location>
</feature>
<feature type="transmembrane region" description="Helical" evidence="7">
    <location>
        <begin position="285"/>
        <end position="312"/>
    </location>
</feature>
<evidence type="ECO:0000256" key="4">
    <source>
        <dbReference type="ARBA" id="ARBA00022692"/>
    </source>
</evidence>
<feature type="domain" description="SSD" evidence="8">
    <location>
        <begin position="493"/>
        <end position="621"/>
    </location>
</feature>
<keyword evidence="6 7" id="KW-0472">Membrane</keyword>
<evidence type="ECO:0000256" key="5">
    <source>
        <dbReference type="ARBA" id="ARBA00022989"/>
    </source>
</evidence>
<keyword evidence="5 7" id="KW-1133">Transmembrane helix</keyword>
<feature type="transmembrane region" description="Helical" evidence="7">
    <location>
        <begin position="490"/>
        <end position="511"/>
    </location>
</feature>
<feature type="transmembrane region" description="Helical" evidence="7">
    <location>
        <begin position="12"/>
        <end position="29"/>
    </location>
</feature>
<sequence length="629" mass="66768">MQSATKLHPFRIWLLIAVIIGLLGIMFGAKESASTPADRLPDGFDSTAVAKHMQELPGEETSTAVAVFSFDNPAAIGQLQAVASKLGGPLIPAQSGRAAMVPLEVPDGTNAQDKDTIAELRAKATEWLPDGVSVQVTGPAAIQADLAGVFSGANFLLLAVTAAIVAILLIITYRSPFLWLIPLLMIGIADRFAGVTFTHLLSATGVVWDESTSGILSVLVFGAGTDYALLLISRYRDELHRHENRFEAMQAAWWPTAKSVIASATTVMLGMLCLLLSLVPATRGLGLACAYGIVVAAAFALLALPGALVLFGRWIFWPRVPKDGEPQHAAVWEKVGNLVRSHATAVMTASILVLIAAGTLLFGSRVGLETSEQFMDTPESISAAETLEREFQADATPANVWAKDVAATTKEIEQLGGRVMSTKEDVLLVSGPSVDELRAGLSNATVGGPEAENQDNIAAAKRDQLVVFPLLALLVTLALGFLLRSWVAPLIMVSTVILTYFSAMGLSWLVFQHVFKFSAIAETTPLYAFVFLVALGVDYNIFLITRAKEEATHVGTREGILKALSSTGGVITSAGILLASVFAALGVLPLIALAQMGVVIFIGVLIDTLLVRTVVMPAIVMKLGDTFWK</sequence>
<reference evidence="10" key="1">
    <citation type="submission" date="2019-11" db="EMBL/GenBank/DDBJ databases">
        <title>Complete genome sequence of Corynebacterium kalinowskii 1959, a novel Corynebacterium species isolated from soil of a small paddock in Vilsendorf, Germany.</title>
        <authorList>
            <person name="Schaffert L."/>
            <person name="Ruwe M."/>
            <person name="Milse J."/>
            <person name="Hanuschka K."/>
            <person name="Ortseifen V."/>
            <person name="Droste J."/>
            <person name="Brandt D."/>
            <person name="Schlueter L."/>
            <person name="Kutter Y."/>
            <person name="Vinke S."/>
            <person name="Viehoefer P."/>
            <person name="Jacob L."/>
            <person name="Luebke N.-C."/>
            <person name="Schulte-Berndt E."/>
            <person name="Hain C."/>
            <person name="Linder M."/>
            <person name="Schmidt P."/>
            <person name="Wollenschlaeger L."/>
            <person name="Luttermann T."/>
            <person name="Thieme E."/>
            <person name="Hassa J."/>
            <person name="Haak M."/>
            <person name="Wittchen M."/>
            <person name="Mentz A."/>
            <person name="Persicke M."/>
            <person name="Busche T."/>
            <person name="Ruckert C."/>
        </authorList>
    </citation>
    <scope>NUCLEOTIDE SEQUENCE [LARGE SCALE GENOMIC DNA]</scope>
    <source>
        <strain evidence="10">1959</strain>
    </source>
</reference>
<dbReference type="RefSeq" id="WP_156192597.1">
    <property type="nucleotide sequence ID" value="NZ_CP046452.1"/>
</dbReference>
<evidence type="ECO:0000256" key="6">
    <source>
        <dbReference type="ARBA" id="ARBA00023136"/>
    </source>
</evidence>
<dbReference type="Pfam" id="PF03176">
    <property type="entry name" value="MMPL"/>
    <property type="match status" value="2"/>
</dbReference>
<dbReference type="KEGG" id="ckw:CKALI_07010"/>
<comment type="subcellular location">
    <subcellularLocation>
        <location evidence="1">Cell membrane</location>
        <topology evidence="1">Multi-pass membrane protein</topology>
    </subcellularLocation>
</comment>